<dbReference type="GO" id="GO:0005975">
    <property type="term" value="P:carbohydrate metabolic process"/>
    <property type="evidence" value="ECO:0007669"/>
    <property type="project" value="InterPro"/>
</dbReference>
<dbReference type="InterPro" id="IPR008928">
    <property type="entry name" value="6-hairpin_glycosidase_sf"/>
</dbReference>
<feature type="compositionally biased region" description="Acidic residues" evidence="1">
    <location>
        <begin position="539"/>
        <end position="561"/>
    </location>
</feature>
<keyword evidence="6" id="KW-1185">Reference proteome</keyword>
<evidence type="ECO:0000313" key="6">
    <source>
        <dbReference type="Proteomes" id="UP000712157"/>
    </source>
</evidence>
<evidence type="ECO:0000259" key="3">
    <source>
        <dbReference type="Pfam" id="PF07944"/>
    </source>
</evidence>
<dbReference type="EMBL" id="JAHQCW010000022">
    <property type="protein sequence ID" value="MBU9737549.1"/>
    <property type="molecule type" value="Genomic_DNA"/>
</dbReference>
<dbReference type="InterPro" id="IPR015919">
    <property type="entry name" value="Cadherin-like_sf"/>
</dbReference>
<accession>A0A949JZP8</accession>
<dbReference type="Pfam" id="PF07944">
    <property type="entry name" value="Beta-AFase-like_GH127_cat"/>
    <property type="match status" value="1"/>
</dbReference>
<feature type="compositionally biased region" description="Low complexity" evidence="1">
    <location>
        <begin position="1526"/>
        <end position="1539"/>
    </location>
</feature>
<dbReference type="GO" id="GO:0016020">
    <property type="term" value="C:membrane"/>
    <property type="evidence" value="ECO:0007669"/>
    <property type="project" value="InterPro"/>
</dbReference>
<name>A0A949JZP8_9FIRM</name>
<dbReference type="SUPFAM" id="SSF48208">
    <property type="entry name" value="Six-hairpin glycosidases"/>
    <property type="match status" value="1"/>
</dbReference>
<dbReference type="Pfam" id="PF17963">
    <property type="entry name" value="Big_9"/>
    <property type="match status" value="1"/>
</dbReference>
<evidence type="ECO:0000259" key="4">
    <source>
        <dbReference type="Pfam" id="PF20736"/>
    </source>
</evidence>
<dbReference type="RefSeq" id="WP_238722050.1">
    <property type="nucleotide sequence ID" value="NZ_JAHQCW010000022.1"/>
</dbReference>
<dbReference type="SUPFAM" id="SSF49313">
    <property type="entry name" value="Cadherin-like"/>
    <property type="match status" value="1"/>
</dbReference>
<dbReference type="PANTHER" id="PTHR43465:SF2">
    <property type="entry name" value="DUF1680 DOMAIN PROTEIN (AFU_ORTHOLOGUE AFUA_1G08910)"/>
    <property type="match status" value="1"/>
</dbReference>
<dbReference type="InterPro" id="IPR012341">
    <property type="entry name" value="6hp_glycosidase-like_sf"/>
</dbReference>
<dbReference type="GO" id="GO:0005509">
    <property type="term" value="F:calcium ion binding"/>
    <property type="evidence" value="ECO:0007669"/>
    <property type="project" value="InterPro"/>
</dbReference>
<dbReference type="InterPro" id="IPR049046">
    <property type="entry name" value="Beta-AFase-like_GH127_middle"/>
</dbReference>
<keyword evidence="5" id="KW-0378">Hydrolase</keyword>
<comment type="caution">
    <text evidence="5">The sequence shown here is derived from an EMBL/GenBank/DDBJ whole genome shotgun (WGS) entry which is preliminary data.</text>
</comment>
<feature type="transmembrane region" description="Helical" evidence="2">
    <location>
        <begin position="1552"/>
        <end position="1570"/>
    </location>
</feature>
<evidence type="ECO:0000256" key="1">
    <source>
        <dbReference type="SAM" id="MobiDB-lite"/>
    </source>
</evidence>
<dbReference type="Gene3D" id="2.60.40.3440">
    <property type="match status" value="1"/>
</dbReference>
<keyword evidence="2" id="KW-0472">Membrane</keyword>
<feature type="compositionally biased region" description="Pro residues" evidence="1">
    <location>
        <begin position="1478"/>
        <end position="1516"/>
    </location>
</feature>
<dbReference type="InterPro" id="IPR012878">
    <property type="entry name" value="Beta-AFase-like_GH127_cat"/>
</dbReference>
<dbReference type="PANTHER" id="PTHR43465">
    <property type="entry name" value="DUF1680 DOMAIN PROTEIN (AFU_ORTHOLOGUE AFUA_1G08910)"/>
    <property type="match status" value="1"/>
</dbReference>
<keyword evidence="2" id="KW-0812">Transmembrane</keyword>
<gene>
    <name evidence="5" type="ORF">KTH89_13450</name>
</gene>
<dbReference type="Proteomes" id="UP000712157">
    <property type="component" value="Unassembled WGS sequence"/>
</dbReference>
<proteinExistence type="predicted"/>
<feature type="region of interest" description="Disordered" evidence="1">
    <location>
        <begin position="539"/>
        <end position="562"/>
    </location>
</feature>
<feature type="domain" description="Non-reducing end beta-L-arabinofuranosidase-like GH127 catalytic" evidence="3">
    <location>
        <begin position="859"/>
        <end position="1174"/>
    </location>
</feature>
<dbReference type="Gene3D" id="2.60.120.430">
    <property type="entry name" value="Galactose-binding lectin"/>
    <property type="match status" value="1"/>
</dbReference>
<reference evidence="5" key="1">
    <citation type="submission" date="2021-06" db="EMBL/GenBank/DDBJ databases">
        <title>Description of novel taxa of the family Lachnospiraceae.</title>
        <authorList>
            <person name="Chaplin A.V."/>
            <person name="Sokolova S.R."/>
            <person name="Pikina A.P."/>
            <person name="Korzhanova M."/>
            <person name="Belova V."/>
            <person name="Korostin D."/>
            <person name="Efimov B.A."/>
        </authorList>
    </citation>
    <scope>NUCLEOTIDE SEQUENCE</scope>
    <source>
        <strain evidence="5">ASD5720</strain>
    </source>
</reference>
<dbReference type="Gene3D" id="1.50.10.10">
    <property type="match status" value="1"/>
</dbReference>
<organism evidence="5 6">
    <name type="scientific">Diplocloster agilis</name>
    <dbReference type="NCBI Taxonomy" id="2850323"/>
    <lineage>
        <taxon>Bacteria</taxon>
        <taxon>Bacillati</taxon>
        <taxon>Bacillota</taxon>
        <taxon>Clostridia</taxon>
        <taxon>Lachnospirales</taxon>
        <taxon>Lachnospiraceae</taxon>
        <taxon>Diplocloster</taxon>
    </lineage>
</organism>
<feature type="domain" description="Non-reducing end beta-L-arabinofuranosidase-like GH127 middle" evidence="4">
    <location>
        <begin position="1188"/>
        <end position="1283"/>
    </location>
</feature>
<dbReference type="GO" id="GO:0016787">
    <property type="term" value="F:hydrolase activity"/>
    <property type="evidence" value="ECO:0007669"/>
    <property type="project" value="UniProtKB-KW"/>
</dbReference>
<dbReference type="Pfam" id="PF20736">
    <property type="entry name" value="Glyco_hydro127M"/>
    <property type="match status" value="1"/>
</dbReference>
<protein>
    <submittedName>
        <fullName evidence="5">Glycoside hydrolase family 127 protein</fullName>
    </submittedName>
</protein>
<sequence>MDGISGEDLSNSIADPFGMLGGGKYSWSLGEGGGVNGSNALAFTDLAGEGAYSDCDLRYHMLPEGTKNTDWSGAQELWFYADMGSFGSESSQIRFAFQEEIFKSDGSGNGLHALALRDGATYGTNDGGGWKSGTVSNSCVNLEPGFRGWVRIPLDSSTFSAYWMGDDTLYLKNVNQLNMHINGNGTTQNKTAMIDSFGVVGNFEDGTSLPTDAAPTIRQAWSIEDMDNSILTTAEGGMLGDYSGMLNADAPTCGISVGEGRGVDGSNALAWSSLNTRDWYGDLDFKLTAAPGAVMDWSGASEAWFYVDASEFGDSAEIHFAFQEGTHNDVLHAMELKSGVVFHVQNGDSWQTKTVDDRHLLVLDPGFSGWVRIPLNNRTWSQYFNTHGEDDGNIYLHNVNQLNMRVNGSDANINTAVYLDAFSFVGDVGGSELPVKSTDNPADVPVFNGVITGDPNLSCYKNSATSIIDCSAASANGSSVSYRIASAPQNGQAFINPSSGTLVYTPNSGYSGPDSFIISATDNVFRTASLVLNVTVSEETDPDQGEVIDPTEPEYPADDEIPMNPPLMAPDTKRASSHLTDMNLEGYVGGNIQGSIDNWLLHALEDNPNIIEQIISTGTSNQNPTLASLMGDVYAMVSGNIYQIAVGTTGGDGHTIKWTHNKKNSSYNDVDLRFGSDPKAVTDWSGAKELWFQLDASELTEGTLDVRFAFEESNTSTDNGRESWQLKEGRTIRLCADGTNWTDITVNADRTFSVPAGFSGWVNIPFSADSFEIYWSEKGSNDVIDLKDVHQFQMHIKGTDHTLGKSFYFDNFSIVGDVGGSADSPAPMSGGDTFKTVWDLENIREGGNSYTGALVPWYSEFPGKLLTGMAYTYRLSDDPALLAAGEELVAELANAQGEDGYLGIYTGSARMGGNGANWDVWNHYHCIYGLYDWYRLTGNETALKTAIKAADYVYDYFVEGGKTFDSAGSQTMNLGISHVFALLYQFTGDTRYLNAAKQIIVEDWPKSGDWLNNAQAGKEYYESKLPRWEALHTIITLGLLYEIEGDPIYYNALEDIWWSIAKTDRHNDGGFTSGEQAVGDPYNTGAIETCCTVSWMALGTEYLQLSKNSYVADELELSYFNGMLGALLEDDKYVTYNTPMDGRKVASQVDIAFQYNSGSPDFNCCQANLSRGLGELSQWGVIGNDTDLYLNYYGPSAANTLTPGGNAITIKQETEYPKDGAIKITLDMVKNEAFNFNLRIPVWSYTNTVKVNGEEMKNVVPGEYYSINREWKNGDVIELDLEMSVHYWLGEKNYKGYSSVYYGPILLALDSNYSDLARDAARFQTTDLKKMTVSDGSGKGCWLFFETKTVNGIPVKLVDFASAGQDNSTYYSWLKVNHNMNYLPYVKGGNPIWNNSPDLPSYTVTAGKSDGGKIKIQKEKVAFGGSSNFTVTTEKGYTLKDVTLNGKSLGAITSYDLTNIRQDYKVSAVFVKEGEEPTPTPDPGKPTPTPDPGKPTPTPDPGKPTPTPDPGKPTPAPGGDNGSGNNGNNSGSGNSGSDSTTNAPSTGDTSPIIPIVILLIGSGAGIFCFLKRKSRA</sequence>
<keyword evidence="2" id="KW-1133">Transmembrane helix</keyword>
<evidence type="ECO:0000313" key="5">
    <source>
        <dbReference type="EMBL" id="MBU9737549.1"/>
    </source>
</evidence>
<dbReference type="InterPro" id="IPR049174">
    <property type="entry name" value="Beta-AFase-like"/>
</dbReference>
<evidence type="ECO:0000256" key="2">
    <source>
        <dbReference type="SAM" id="Phobius"/>
    </source>
</evidence>
<feature type="region of interest" description="Disordered" evidence="1">
    <location>
        <begin position="1474"/>
        <end position="1548"/>
    </location>
</feature>